<dbReference type="EMBL" id="BKAU01000005">
    <property type="protein sequence ID" value="GEP97932.1"/>
    <property type="molecule type" value="Genomic_DNA"/>
</dbReference>
<dbReference type="AlphaFoldDB" id="A0A512RQG1"/>
<proteinExistence type="predicted"/>
<protein>
    <submittedName>
        <fullName evidence="1">Uncharacterized protein</fullName>
    </submittedName>
</protein>
<name>A0A512RQG1_9BACT</name>
<dbReference type="Proteomes" id="UP000321436">
    <property type="component" value="Unassembled WGS sequence"/>
</dbReference>
<gene>
    <name evidence="1" type="ORF">CCY01nite_41920</name>
</gene>
<organism evidence="1 2">
    <name type="scientific">Chitinophaga cymbidii</name>
    <dbReference type="NCBI Taxonomy" id="1096750"/>
    <lineage>
        <taxon>Bacteria</taxon>
        <taxon>Pseudomonadati</taxon>
        <taxon>Bacteroidota</taxon>
        <taxon>Chitinophagia</taxon>
        <taxon>Chitinophagales</taxon>
        <taxon>Chitinophagaceae</taxon>
        <taxon>Chitinophaga</taxon>
    </lineage>
</organism>
<evidence type="ECO:0000313" key="2">
    <source>
        <dbReference type="Proteomes" id="UP000321436"/>
    </source>
</evidence>
<reference evidence="1 2" key="1">
    <citation type="submission" date="2019-07" db="EMBL/GenBank/DDBJ databases">
        <title>Whole genome shotgun sequence of Chitinophaga cymbidii NBRC 109752.</title>
        <authorList>
            <person name="Hosoyama A."/>
            <person name="Uohara A."/>
            <person name="Ohji S."/>
            <person name="Ichikawa N."/>
        </authorList>
    </citation>
    <scope>NUCLEOTIDE SEQUENCE [LARGE SCALE GENOMIC DNA]</scope>
    <source>
        <strain evidence="1 2">NBRC 109752</strain>
    </source>
</reference>
<accession>A0A512RQG1</accession>
<dbReference type="OrthoDB" id="674536at2"/>
<dbReference type="RefSeq" id="WP_146865993.1">
    <property type="nucleotide sequence ID" value="NZ_BKAU01000005.1"/>
</dbReference>
<sequence>MSEQQTSNGSMENNALEKMCTCYDSILASLQEFEAFSASQIICNVVNEHIKRLTMVIRQHNEIAAAAEKSMEALADGLRRLRLQAQQIVDENHNQVIRMTSDERDPVYTDEG</sequence>
<comment type="caution">
    <text evidence="1">The sequence shown here is derived from an EMBL/GenBank/DDBJ whole genome shotgun (WGS) entry which is preliminary data.</text>
</comment>
<keyword evidence="2" id="KW-1185">Reference proteome</keyword>
<evidence type="ECO:0000313" key="1">
    <source>
        <dbReference type="EMBL" id="GEP97932.1"/>
    </source>
</evidence>